<dbReference type="SUPFAM" id="SSF52540">
    <property type="entry name" value="P-loop containing nucleoside triphosphate hydrolases"/>
    <property type="match status" value="1"/>
</dbReference>
<keyword evidence="3" id="KW-1185">Reference proteome</keyword>
<reference evidence="2 3" key="1">
    <citation type="submission" date="2020-08" db="EMBL/GenBank/DDBJ databases">
        <title>Functional genomics of gut bacteria from endangered species of beetles.</title>
        <authorList>
            <person name="Carlos-Shanley C."/>
        </authorList>
    </citation>
    <scope>NUCLEOTIDE SEQUENCE [LARGE SCALE GENOMIC DNA]</scope>
    <source>
        <strain evidence="2 3">S00245</strain>
    </source>
</reference>
<dbReference type="Pfam" id="PF05272">
    <property type="entry name" value="VapE-like_dom"/>
    <property type="match status" value="1"/>
</dbReference>
<sequence length="343" mass="38384">MPTGHIGEYVHAIADSNAYNPVAEWIRSQPWDGLDRFPNIAATIVEQDDYPKHLKAILLRKWLRSAAAAAIKPKYKGRGVLTFQGAQGIGKTSWVKALVSDPKLRDTVVKLDHHLDGNNKDSQLGAIANWIVEIGELDSSFKRDIARLKGFITADSDRVRRPYARSESVYDRRTLFVATVNDPNFLVDPTGNSRWWTIAAEKLDYSHTIDMQQVYAQMAAEVLSGEPWWLNDHEEAALADWNSRHVATSVVADLVEPHLELDPARQKNIAVITPTELLKVAGISHPSNSQARECGAMLRDLFGSPKRIRGRDKWRVPLVEPTAADLKEGRKGETLKTAIPEIF</sequence>
<dbReference type="EMBL" id="JACHLR010000001">
    <property type="protein sequence ID" value="MBB4857166.1"/>
    <property type="molecule type" value="Genomic_DNA"/>
</dbReference>
<organism evidence="2 3">
    <name type="scientific">Novosphingobium chloroacetimidivorans</name>
    <dbReference type="NCBI Taxonomy" id="1428314"/>
    <lineage>
        <taxon>Bacteria</taxon>
        <taxon>Pseudomonadati</taxon>
        <taxon>Pseudomonadota</taxon>
        <taxon>Alphaproteobacteria</taxon>
        <taxon>Sphingomonadales</taxon>
        <taxon>Sphingomonadaceae</taxon>
        <taxon>Novosphingobium</taxon>
    </lineage>
</organism>
<name>A0A7W7NUF6_9SPHN</name>
<dbReference type="AlphaFoldDB" id="A0A7W7NUF6"/>
<dbReference type="PANTHER" id="PTHR34985">
    <property type="entry name" value="SLR0554 PROTEIN"/>
    <property type="match status" value="1"/>
</dbReference>
<gene>
    <name evidence="2" type="ORF">HNO88_000463</name>
</gene>
<evidence type="ECO:0000313" key="2">
    <source>
        <dbReference type="EMBL" id="MBB4857166.1"/>
    </source>
</evidence>
<accession>A0A7W7NUF6</accession>
<keyword evidence="2" id="KW-0067">ATP-binding</keyword>
<comment type="caution">
    <text evidence="2">The sequence shown here is derived from an EMBL/GenBank/DDBJ whole genome shotgun (WGS) entry which is preliminary data.</text>
</comment>
<proteinExistence type="predicted"/>
<keyword evidence="2" id="KW-0347">Helicase</keyword>
<keyword evidence="2" id="KW-0378">Hydrolase</keyword>
<dbReference type="RefSeq" id="WP_184242329.1">
    <property type="nucleotide sequence ID" value="NZ_JACHLR010000001.1"/>
</dbReference>
<dbReference type="GO" id="GO:0004386">
    <property type="term" value="F:helicase activity"/>
    <property type="evidence" value="ECO:0007669"/>
    <property type="project" value="UniProtKB-KW"/>
</dbReference>
<evidence type="ECO:0000313" key="3">
    <source>
        <dbReference type="Proteomes" id="UP000555448"/>
    </source>
</evidence>
<dbReference type="Proteomes" id="UP000555448">
    <property type="component" value="Unassembled WGS sequence"/>
</dbReference>
<feature type="domain" description="Virulence-associated protein E-like" evidence="1">
    <location>
        <begin position="27"/>
        <end position="245"/>
    </location>
</feature>
<protein>
    <submittedName>
        <fullName evidence="2">Putative DNA primase/helicase</fullName>
    </submittedName>
</protein>
<evidence type="ECO:0000259" key="1">
    <source>
        <dbReference type="Pfam" id="PF05272"/>
    </source>
</evidence>
<dbReference type="InterPro" id="IPR007936">
    <property type="entry name" value="VapE-like_dom"/>
</dbReference>
<keyword evidence="2" id="KW-0547">Nucleotide-binding</keyword>
<dbReference type="InterPro" id="IPR027417">
    <property type="entry name" value="P-loop_NTPase"/>
</dbReference>
<dbReference type="PANTHER" id="PTHR34985:SF1">
    <property type="entry name" value="SLR0554 PROTEIN"/>
    <property type="match status" value="1"/>
</dbReference>